<dbReference type="FunFam" id="2.40.50.140:FF:000051">
    <property type="entry name" value="RNA-binding transcriptional accessory protein"/>
    <property type="match status" value="1"/>
</dbReference>
<keyword evidence="3" id="KW-0687">Ribonucleoprotein</keyword>
<keyword evidence="2" id="KW-0689">Ribosomal protein</keyword>
<protein>
    <recommendedName>
        <fullName evidence="5">S1 motif domain-containing protein</fullName>
    </recommendedName>
</protein>
<dbReference type="Pfam" id="PF00575">
    <property type="entry name" value="S1"/>
    <property type="match status" value="3"/>
</dbReference>
<dbReference type="CDD" id="cd04465">
    <property type="entry name" value="S1_RPS1_repeat_ec2_hs2"/>
    <property type="match status" value="1"/>
</dbReference>
<dbReference type="GO" id="GO:0005737">
    <property type="term" value="C:cytoplasm"/>
    <property type="evidence" value="ECO:0007669"/>
    <property type="project" value="UniProtKB-ARBA"/>
</dbReference>
<feature type="domain" description="S1 motif" evidence="5">
    <location>
        <begin position="114"/>
        <end position="178"/>
    </location>
</feature>
<dbReference type="EMBL" id="JALJOU010000055">
    <property type="protein sequence ID" value="KAK9827732.1"/>
    <property type="molecule type" value="Genomic_DNA"/>
</dbReference>
<dbReference type="SUPFAM" id="SSF50249">
    <property type="entry name" value="Nucleic acid-binding proteins"/>
    <property type="match status" value="3"/>
</dbReference>
<dbReference type="PANTHER" id="PTHR10724">
    <property type="entry name" value="30S RIBOSOMAL PROTEIN S1"/>
    <property type="match status" value="1"/>
</dbReference>
<dbReference type="GO" id="GO:1990904">
    <property type="term" value="C:ribonucleoprotein complex"/>
    <property type="evidence" value="ECO:0007669"/>
    <property type="project" value="UniProtKB-KW"/>
</dbReference>
<evidence type="ECO:0000259" key="5">
    <source>
        <dbReference type="PROSITE" id="PS50126"/>
    </source>
</evidence>
<proteinExistence type="inferred from homology"/>
<dbReference type="GO" id="GO:0005840">
    <property type="term" value="C:ribosome"/>
    <property type="evidence" value="ECO:0007669"/>
    <property type="project" value="UniProtKB-KW"/>
</dbReference>
<keyword evidence="7" id="KW-1185">Reference proteome</keyword>
<dbReference type="SMART" id="SM00316">
    <property type="entry name" value="S1"/>
    <property type="match status" value="3"/>
</dbReference>
<comment type="function">
    <text evidence="4">Associates with the EF-Tu.GDP complex and induces the exchange of GDP to GTP. It remains bound to the aminoacyl-tRNA.EF-Tu.GTP complex up to the GTP hydrolysis stage on the ribosome.</text>
</comment>
<evidence type="ECO:0000313" key="6">
    <source>
        <dbReference type="EMBL" id="KAK9827732.1"/>
    </source>
</evidence>
<accession>A0AAW1R3B1</accession>
<dbReference type="Proteomes" id="UP001445335">
    <property type="component" value="Unassembled WGS sequence"/>
</dbReference>
<dbReference type="GO" id="GO:0003729">
    <property type="term" value="F:mRNA binding"/>
    <property type="evidence" value="ECO:0007669"/>
    <property type="project" value="UniProtKB-ARBA"/>
</dbReference>
<dbReference type="InterPro" id="IPR003029">
    <property type="entry name" value="S1_domain"/>
</dbReference>
<comment type="caution">
    <text evidence="6">The sequence shown here is derived from an EMBL/GenBank/DDBJ whole genome shotgun (WGS) entry which is preliminary data.</text>
</comment>
<evidence type="ECO:0000313" key="7">
    <source>
        <dbReference type="Proteomes" id="UP001445335"/>
    </source>
</evidence>
<dbReference type="InterPro" id="IPR050437">
    <property type="entry name" value="Ribos_protein_bS1-like"/>
</dbReference>
<sequence length="311" mass="34290">MDFTNAEDLYARFNQLLDQGVADFQQGDKVTGVIATVDQRGAYVEIGGKMPAYCPADELSLCKLSRVDKVIAPDSVREFVIMRVDNRNGEVQLSIKRLEQALMWQRLRQLRDHKVYYPARVVSANRSGALAEVHGQTGFIPGSHIPNDIDMEALPGKDIMCVFLEVDEEGQRLVLSARRRVNKSAKAFKVGDVVLGSVQAVQAYGAFVELGSDITGLLHVSQISSERITNVDKVLSVGDKLKVMILTYDKERGRISLSTKKLEPSPGDMLRNPALVFEKADEMAASFKERFAEAEAASRDLTGAGFPPAEE</sequence>
<dbReference type="PROSITE" id="PS50126">
    <property type="entry name" value="S1"/>
    <property type="match status" value="3"/>
</dbReference>
<feature type="domain" description="S1 motif" evidence="5">
    <location>
        <begin position="27"/>
        <end position="96"/>
    </location>
</feature>
<dbReference type="PANTHER" id="PTHR10724:SF7">
    <property type="entry name" value="SMALL RIBOSOMAL SUBUNIT PROTEIN BS1C"/>
    <property type="match status" value="1"/>
</dbReference>
<dbReference type="InterPro" id="IPR012340">
    <property type="entry name" value="NA-bd_OB-fold"/>
</dbReference>
<comment type="similarity">
    <text evidence="1">Belongs to the bacterial ribosomal protein bS1 family.</text>
</comment>
<evidence type="ECO:0000256" key="1">
    <source>
        <dbReference type="ARBA" id="ARBA00006767"/>
    </source>
</evidence>
<dbReference type="AlphaFoldDB" id="A0AAW1R3B1"/>
<organism evidence="6 7">
    <name type="scientific">Elliptochloris bilobata</name>
    <dbReference type="NCBI Taxonomy" id="381761"/>
    <lineage>
        <taxon>Eukaryota</taxon>
        <taxon>Viridiplantae</taxon>
        <taxon>Chlorophyta</taxon>
        <taxon>core chlorophytes</taxon>
        <taxon>Trebouxiophyceae</taxon>
        <taxon>Trebouxiophyceae incertae sedis</taxon>
        <taxon>Elliptochloris clade</taxon>
        <taxon>Elliptochloris</taxon>
    </lineage>
</organism>
<dbReference type="GO" id="GO:0003735">
    <property type="term" value="F:structural constituent of ribosome"/>
    <property type="evidence" value="ECO:0007669"/>
    <property type="project" value="TreeGrafter"/>
</dbReference>
<name>A0AAW1R3B1_9CHLO</name>
<gene>
    <name evidence="6" type="ORF">WJX81_007013</name>
</gene>
<dbReference type="GO" id="GO:0006412">
    <property type="term" value="P:translation"/>
    <property type="evidence" value="ECO:0007669"/>
    <property type="project" value="TreeGrafter"/>
</dbReference>
<evidence type="ECO:0000256" key="2">
    <source>
        <dbReference type="ARBA" id="ARBA00022980"/>
    </source>
</evidence>
<dbReference type="InterPro" id="IPR035104">
    <property type="entry name" value="Ribosomal_protein_S1-like"/>
</dbReference>
<evidence type="ECO:0000256" key="3">
    <source>
        <dbReference type="ARBA" id="ARBA00023274"/>
    </source>
</evidence>
<reference evidence="6 7" key="1">
    <citation type="journal article" date="2024" name="Nat. Commun.">
        <title>Phylogenomics reveals the evolutionary origins of lichenization in chlorophyte algae.</title>
        <authorList>
            <person name="Puginier C."/>
            <person name="Libourel C."/>
            <person name="Otte J."/>
            <person name="Skaloud P."/>
            <person name="Haon M."/>
            <person name="Grisel S."/>
            <person name="Petersen M."/>
            <person name="Berrin J.G."/>
            <person name="Delaux P.M."/>
            <person name="Dal Grande F."/>
            <person name="Keller J."/>
        </authorList>
    </citation>
    <scope>NUCLEOTIDE SEQUENCE [LARGE SCALE GENOMIC DNA]</scope>
    <source>
        <strain evidence="6 7">SAG 245.80</strain>
    </source>
</reference>
<evidence type="ECO:0000256" key="4">
    <source>
        <dbReference type="ARBA" id="ARBA00025453"/>
    </source>
</evidence>
<dbReference type="Gene3D" id="2.40.50.140">
    <property type="entry name" value="Nucleic acid-binding proteins"/>
    <property type="match status" value="3"/>
</dbReference>
<dbReference type="PRINTS" id="PR00681">
    <property type="entry name" value="RIBOSOMALS1"/>
</dbReference>
<feature type="domain" description="S1 motif" evidence="5">
    <location>
        <begin position="191"/>
        <end position="260"/>
    </location>
</feature>